<name>A0A3S5B4L2_9PLAT</name>
<comment type="caution">
    <text evidence="3">The sequence shown here is derived from an EMBL/GenBank/DDBJ whole genome shotgun (WGS) entry which is preliminary data.</text>
</comment>
<accession>A0A3S5B4L2</accession>
<protein>
    <submittedName>
        <fullName evidence="3">Uncharacterized protein</fullName>
    </submittedName>
</protein>
<keyword evidence="4" id="KW-1185">Reference proteome</keyword>
<dbReference type="Proteomes" id="UP000784294">
    <property type="component" value="Unassembled WGS sequence"/>
</dbReference>
<evidence type="ECO:0000313" key="4">
    <source>
        <dbReference type="Proteomes" id="UP000784294"/>
    </source>
</evidence>
<keyword evidence="2" id="KW-0812">Transmembrane</keyword>
<dbReference type="AlphaFoldDB" id="A0A3S5B4L2"/>
<feature type="region of interest" description="Disordered" evidence="1">
    <location>
        <begin position="1"/>
        <end position="61"/>
    </location>
</feature>
<keyword evidence="2" id="KW-1133">Transmembrane helix</keyword>
<evidence type="ECO:0000313" key="3">
    <source>
        <dbReference type="EMBL" id="VEL36204.1"/>
    </source>
</evidence>
<feature type="compositionally biased region" description="Polar residues" evidence="1">
    <location>
        <begin position="1"/>
        <end position="18"/>
    </location>
</feature>
<gene>
    <name evidence="3" type="ORF">PXEA_LOCUS29644</name>
</gene>
<proteinExistence type="predicted"/>
<reference evidence="3" key="1">
    <citation type="submission" date="2018-11" db="EMBL/GenBank/DDBJ databases">
        <authorList>
            <consortium name="Pathogen Informatics"/>
        </authorList>
    </citation>
    <scope>NUCLEOTIDE SEQUENCE</scope>
</reference>
<dbReference type="EMBL" id="CAAALY010251646">
    <property type="protein sequence ID" value="VEL36204.1"/>
    <property type="molecule type" value="Genomic_DNA"/>
</dbReference>
<feature type="compositionally biased region" description="Basic and acidic residues" evidence="1">
    <location>
        <begin position="46"/>
        <end position="60"/>
    </location>
</feature>
<organism evidence="3 4">
    <name type="scientific">Protopolystoma xenopodis</name>
    <dbReference type="NCBI Taxonomy" id="117903"/>
    <lineage>
        <taxon>Eukaryota</taxon>
        <taxon>Metazoa</taxon>
        <taxon>Spiralia</taxon>
        <taxon>Lophotrochozoa</taxon>
        <taxon>Platyhelminthes</taxon>
        <taxon>Monogenea</taxon>
        <taxon>Polyopisthocotylea</taxon>
        <taxon>Polystomatidea</taxon>
        <taxon>Polystomatidae</taxon>
        <taxon>Protopolystoma</taxon>
    </lineage>
</organism>
<feature type="transmembrane region" description="Helical" evidence="2">
    <location>
        <begin position="68"/>
        <end position="87"/>
    </location>
</feature>
<keyword evidence="2" id="KW-0472">Membrane</keyword>
<feature type="transmembrane region" description="Helical" evidence="2">
    <location>
        <begin position="138"/>
        <end position="159"/>
    </location>
</feature>
<evidence type="ECO:0000256" key="2">
    <source>
        <dbReference type="SAM" id="Phobius"/>
    </source>
</evidence>
<feature type="transmembrane region" description="Helical" evidence="2">
    <location>
        <begin position="99"/>
        <end position="117"/>
    </location>
</feature>
<evidence type="ECO:0000256" key="1">
    <source>
        <dbReference type="SAM" id="MobiDB-lite"/>
    </source>
</evidence>
<feature type="compositionally biased region" description="Low complexity" evidence="1">
    <location>
        <begin position="28"/>
        <end position="38"/>
    </location>
</feature>
<sequence>MPDVARQSSSSDSDTTLNRPRRHDASDASDAIDAIDSIDVTDETGQPDRPEPAGPTDRKLVVQTPKDAVAPVAVSVAVAMTLAVTVAGQPNLNPSHPHAVSAVGSILLTLALTPTLLHAEVCPLIASRSTSHPPYFSLSLSLSLSFSLFLPLSLSLSFWD</sequence>